<comment type="caution">
    <text evidence="6">The sequence shown here is derived from an EMBL/GenBank/DDBJ whole genome shotgun (WGS) entry which is preliminary data.</text>
</comment>
<feature type="region of interest" description="Disordered" evidence="4">
    <location>
        <begin position="64"/>
        <end position="152"/>
    </location>
</feature>
<organism evidence="6 7">
    <name type="scientific">Solanum commersonii</name>
    <name type="common">Commerson's wild potato</name>
    <name type="synonym">Commerson's nightshade</name>
    <dbReference type="NCBI Taxonomy" id="4109"/>
    <lineage>
        <taxon>Eukaryota</taxon>
        <taxon>Viridiplantae</taxon>
        <taxon>Streptophyta</taxon>
        <taxon>Embryophyta</taxon>
        <taxon>Tracheophyta</taxon>
        <taxon>Spermatophyta</taxon>
        <taxon>Magnoliopsida</taxon>
        <taxon>eudicotyledons</taxon>
        <taxon>Gunneridae</taxon>
        <taxon>Pentapetalae</taxon>
        <taxon>asterids</taxon>
        <taxon>lamiids</taxon>
        <taxon>Solanales</taxon>
        <taxon>Solanaceae</taxon>
        <taxon>Solanoideae</taxon>
        <taxon>Solaneae</taxon>
        <taxon>Solanum</taxon>
    </lineage>
</organism>
<gene>
    <name evidence="6" type="ORF">H5410_055700</name>
</gene>
<evidence type="ECO:0000313" key="7">
    <source>
        <dbReference type="Proteomes" id="UP000824120"/>
    </source>
</evidence>
<sequence>MRRARLRLLRHVKRHVRIGGDRPNKYSREVIWQDMTHLLFTEDMTLDKKVWRLRSRVEEIKEVKKRKQTAKELEGIDLSNIVSNTRRRSTTSFLVPPRPKSPPKNDKNDDKDGDSDADDASDDDKDDDNNEDDESSQSDEEFNEGGDNLHVCAGSSALKGFLALGESQQ</sequence>
<reference evidence="6 7" key="1">
    <citation type="submission" date="2020-09" db="EMBL/GenBank/DDBJ databases">
        <title>De no assembly of potato wild relative species, Solanum commersonii.</title>
        <authorList>
            <person name="Cho K."/>
        </authorList>
    </citation>
    <scope>NUCLEOTIDE SEQUENCE [LARGE SCALE GENOMIC DNA]</scope>
    <source>
        <strain evidence="6">LZ3.2</strain>
        <tissue evidence="6">Leaf</tissue>
    </source>
</reference>
<evidence type="ECO:0000256" key="3">
    <source>
        <dbReference type="ARBA" id="ARBA00023242"/>
    </source>
</evidence>
<comment type="subcellular location">
    <subcellularLocation>
        <location evidence="1">Nucleus</location>
    </subcellularLocation>
</comment>
<keyword evidence="2" id="KW-0143">Chaperone</keyword>
<name>A0A9J5WL01_SOLCO</name>
<protein>
    <recommendedName>
        <fullName evidence="5">Histone chaperone domain-containing protein</fullName>
    </recommendedName>
</protein>
<feature type="domain" description="Histone chaperone" evidence="5">
    <location>
        <begin position="67"/>
        <end position="102"/>
    </location>
</feature>
<dbReference type="EMBL" id="JACXVP010000011">
    <property type="protein sequence ID" value="KAG5575566.1"/>
    <property type="molecule type" value="Genomic_DNA"/>
</dbReference>
<dbReference type="Pfam" id="PF09649">
    <property type="entry name" value="CHZ"/>
    <property type="match status" value="1"/>
</dbReference>
<dbReference type="SMART" id="SM01082">
    <property type="entry name" value="CHZ"/>
    <property type="match status" value="1"/>
</dbReference>
<dbReference type="PANTHER" id="PTHR15410:SF2">
    <property type="entry name" value="HIRA-INTERACTING PROTEIN 3"/>
    <property type="match status" value="1"/>
</dbReference>
<dbReference type="PANTHER" id="PTHR15410">
    <property type="entry name" value="HIRA-INTERACTING PROTEIN 3"/>
    <property type="match status" value="1"/>
</dbReference>
<keyword evidence="3" id="KW-0539">Nucleus</keyword>
<keyword evidence="7" id="KW-1185">Reference proteome</keyword>
<accession>A0A9J5WL01</accession>
<dbReference type="AlphaFoldDB" id="A0A9J5WL01"/>
<dbReference type="InterPro" id="IPR037647">
    <property type="entry name" value="HIRIP3"/>
</dbReference>
<proteinExistence type="predicted"/>
<evidence type="ECO:0000256" key="1">
    <source>
        <dbReference type="ARBA" id="ARBA00004123"/>
    </source>
</evidence>
<dbReference type="GO" id="GO:0005634">
    <property type="term" value="C:nucleus"/>
    <property type="evidence" value="ECO:0007669"/>
    <property type="project" value="UniProtKB-SubCell"/>
</dbReference>
<dbReference type="Proteomes" id="UP000824120">
    <property type="component" value="Chromosome 11"/>
</dbReference>
<feature type="compositionally biased region" description="Acidic residues" evidence="4">
    <location>
        <begin position="111"/>
        <end position="144"/>
    </location>
</feature>
<dbReference type="OrthoDB" id="514832at2759"/>
<evidence type="ECO:0000256" key="2">
    <source>
        <dbReference type="ARBA" id="ARBA00023186"/>
    </source>
</evidence>
<dbReference type="InterPro" id="IPR019098">
    <property type="entry name" value="Histone_chaperone_domain_CHZ"/>
</dbReference>
<evidence type="ECO:0000256" key="4">
    <source>
        <dbReference type="SAM" id="MobiDB-lite"/>
    </source>
</evidence>
<evidence type="ECO:0000313" key="6">
    <source>
        <dbReference type="EMBL" id="KAG5575566.1"/>
    </source>
</evidence>
<evidence type="ECO:0000259" key="5">
    <source>
        <dbReference type="SMART" id="SM01082"/>
    </source>
</evidence>